<evidence type="ECO:0000313" key="4">
    <source>
        <dbReference type="Proteomes" id="UP001066276"/>
    </source>
</evidence>
<feature type="coiled-coil region" evidence="1">
    <location>
        <begin position="48"/>
        <end position="129"/>
    </location>
</feature>
<gene>
    <name evidence="3" type="ORF">NDU88_005212</name>
</gene>
<protein>
    <submittedName>
        <fullName evidence="3">Uncharacterized protein</fullName>
    </submittedName>
</protein>
<name>A0AAV7TUZ4_PLEWA</name>
<evidence type="ECO:0000313" key="3">
    <source>
        <dbReference type="EMBL" id="KAJ1179984.1"/>
    </source>
</evidence>
<comment type="caution">
    <text evidence="3">The sequence shown here is derived from an EMBL/GenBank/DDBJ whole genome shotgun (WGS) entry which is preliminary data.</text>
</comment>
<dbReference type="EMBL" id="JANPWB010000006">
    <property type="protein sequence ID" value="KAJ1179984.1"/>
    <property type="molecule type" value="Genomic_DNA"/>
</dbReference>
<sequence length="173" mass="20445">MYKLQPCAPCCSDTHLGTMLNTSLRLRTPSAYHQSQGQSIGCDNTHNVEELKGKVEFLEAELEKGYKQEAASMSRTLENMTRGYLTRLQSLQKELRSANYERELAEQQHRDAQKDKERLLRENWQLLRNIQHLRHYLEEHRGSQQQQRKSRKTPLHITSWKHVRLPRSSQQHL</sequence>
<feature type="region of interest" description="Disordered" evidence="2">
    <location>
        <begin position="139"/>
        <end position="173"/>
    </location>
</feature>
<feature type="compositionally biased region" description="Basic residues" evidence="2">
    <location>
        <begin position="148"/>
        <end position="165"/>
    </location>
</feature>
<proteinExistence type="predicted"/>
<dbReference type="Proteomes" id="UP001066276">
    <property type="component" value="Chromosome 3_2"/>
</dbReference>
<evidence type="ECO:0000256" key="2">
    <source>
        <dbReference type="SAM" id="MobiDB-lite"/>
    </source>
</evidence>
<organism evidence="3 4">
    <name type="scientific">Pleurodeles waltl</name>
    <name type="common">Iberian ribbed newt</name>
    <dbReference type="NCBI Taxonomy" id="8319"/>
    <lineage>
        <taxon>Eukaryota</taxon>
        <taxon>Metazoa</taxon>
        <taxon>Chordata</taxon>
        <taxon>Craniata</taxon>
        <taxon>Vertebrata</taxon>
        <taxon>Euteleostomi</taxon>
        <taxon>Amphibia</taxon>
        <taxon>Batrachia</taxon>
        <taxon>Caudata</taxon>
        <taxon>Salamandroidea</taxon>
        <taxon>Salamandridae</taxon>
        <taxon>Pleurodelinae</taxon>
        <taxon>Pleurodeles</taxon>
    </lineage>
</organism>
<reference evidence="3" key="1">
    <citation type="journal article" date="2022" name="bioRxiv">
        <title>Sequencing and chromosome-scale assembly of the giantPleurodeles waltlgenome.</title>
        <authorList>
            <person name="Brown T."/>
            <person name="Elewa A."/>
            <person name="Iarovenko S."/>
            <person name="Subramanian E."/>
            <person name="Araus A.J."/>
            <person name="Petzold A."/>
            <person name="Susuki M."/>
            <person name="Suzuki K.-i.T."/>
            <person name="Hayashi T."/>
            <person name="Toyoda A."/>
            <person name="Oliveira C."/>
            <person name="Osipova E."/>
            <person name="Leigh N.D."/>
            <person name="Simon A."/>
            <person name="Yun M.H."/>
        </authorList>
    </citation>
    <scope>NUCLEOTIDE SEQUENCE</scope>
    <source>
        <strain evidence="3">20211129_DDA</strain>
        <tissue evidence="3">Liver</tissue>
    </source>
</reference>
<dbReference type="AlphaFoldDB" id="A0AAV7TUZ4"/>
<evidence type="ECO:0000256" key="1">
    <source>
        <dbReference type="SAM" id="Coils"/>
    </source>
</evidence>
<keyword evidence="4" id="KW-1185">Reference proteome</keyword>
<accession>A0AAV7TUZ4</accession>
<keyword evidence="1" id="KW-0175">Coiled coil</keyword>